<evidence type="ECO:0000313" key="2">
    <source>
        <dbReference type="Proteomes" id="UP000283786"/>
    </source>
</evidence>
<keyword evidence="2" id="KW-1185">Reference proteome</keyword>
<dbReference type="OrthoDB" id="197461at2"/>
<reference evidence="1 2" key="1">
    <citation type="submission" date="2020-08" db="EMBL/GenBank/DDBJ databases">
        <title>Genome sequence of Rhodobacteraceae bacterium Lw-13e.</title>
        <authorList>
            <person name="Poehlein A."/>
            <person name="Wolter L."/>
            <person name="Daniel R."/>
            <person name="Brinkhoff T."/>
        </authorList>
    </citation>
    <scope>NUCLEOTIDE SEQUENCE [LARGE SCALE GENOMIC DNA]</scope>
    <source>
        <strain evidence="1 2">Lw-13e</strain>
    </source>
</reference>
<dbReference type="AlphaFoldDB" id="A0A418SCK2"/>
<evidence type="ECO:0000313" key="1">
    <source>
        <dbReference type="EMBL" id="QPM90099.1"/>
    </source>
</evidence>
<proteinExistence type="predicted"/>
<dbReference type="RefSeq" id="WP_119840721.1">
    <property type="nucleotide sequence ID" value="NZ_CP060436.1"/>
</dbReference>
<dbReference type="Proteomes" id="UP000283786">
    <property type="component" value="Chromosome"/>
</dbReference>
<dbReference type="KEGG" id="palw:PSAL_013330"/>
<dbReference type="EMBL" id="CP060436">
    <property type="protein sequence ID" value="QPM90099.1"/>
    <property type="molecule type" value="Genomic_DNA"/>
</dbReference>
<accession>A0A418SCK2</accession>
<dbReference type="Pfam" id="PF09834">
    <property type="entry name" value="DUF2061"/>
    <property type="match status" value="1"/>
</dbReference>
<name>A0A418SCK2_9RHOB</name>
<protein>
    <submittedName>
        <fullName evidence="1">Uncharacterized protein</fullName>
    </submittedName>
</protein>
<gene>
    <name evidence="1" type="ORF">PSAL_013330</name>
</gene>
<sequence>METRARSIVKAGVWTGIGLVIMALVGVAFTGSLRLGGGMALVNAGLGMACYFLYERLWARVSWGRLDGKAHG</sequence>
<dbReference type="InterPro" id="IPR018638">
    <property type="entry name" value="DUF2061_membrane"/>
</dbReference>
<organism evidence="1 2">
    <name type="scientific">Pseudooceanicola algae</name>
    <dbReference type="NCBI Taxonomy" id="1537215"/>
    <lineage>
        <taxon>Bacteria</taxon>
        <taxon>Pseudomonadati</taxon>
        <taxon>Pseudomonadota</taxon>
        <taxon>Alphaproteobacteria</taxon>
        <taxon>Rhodobacterales</taxon>
        <taxon>Paracoccaceae</taxon>
        <taxon>Pseudooceanicola</taxon>
    </lineage>
</organism>